<dbReference type="PROSITE" id="PS50110">
    <property type="entry name" value="RESPONSE_REGULATORY"/>
    <property type="match status" value="1"/>
</dbReference>
<dbReference type="PROSITE" id="PS50112">
    <property type="entry name" value="PAS"/>
    <property type="match status" value="1"/>
</dbReference>
<dbReference type="NCBIfam" id="TIGR00229">
    <property type="entry name" value="sensory_box"/>
    <property type="match status" value="1"/>
</dbReference>
<feature type="domain" description="PAC" evidence="4">
    <location>
        <begin position="216"/>
        <end position="268"/>
    </location>
</feature>
<dbReference type="AlphaFoldDB" id="K2RDK6"/>
<dbReference type="Pfam" id="PF13426">
    <property type="entry name" value="PAS_9"/>
    <property type="match status" value="1"/>
</dbReference>
<dbReference type="SMART" id="SM00091">
    <property type="entry name" value="PAS"/>
    <property type="match status" value="1"/>
</dbReference>
<dbReference type="Pfam" id="PF00072">
    <property type="entry name" value="Response_reg"/>
    <property type="match status" value="1"/>
</dbReference>
<dbReference type="Gene3D" id="3.40.50.2300">
    <property type="match status" value="1"/>
</dbReference>
<dbReference type="InterPro" id="IPR035965">
    <property type="entry name" value="PAS-like_dom_sf"/>
</dbReference>
<evidence type="ECO:0000256" key="1">
    <source>
        <dbReference type="PROSITE-ProRule" id="PRU00169"/>
    </source>
</evidence>
<dbReference type="OrthoDB" id="135748at2157"/>
<dbReference type="Proteomes" id="UP000007360">
    <property type="component" value="Unassembled WGS sequence"/>
</dbReference>
<feature type="domain" description="PAS" evidence="3">
    <location>
        <begin position="138"/>
        <end position="208"/>
    </location>
</feature>
<evidence type="ECO:0000313" key="6">
    <source>
        <dbReference type="Proteomes" id="UP000007360"/>
    </source>
</evidence>
<accession>K2RDK6</accession>
<dbReference type="InterPro" id="IPR001610">
    <property type="entry name" value="PAC"/>
</dbReference>
<dbReference type="SMART" id="SM00086">
    <property type="entry name" value="PAC"/>
    <property type="match status" value="1"/>
</dbReference>
<dbReference type="CDD" id="cd00130">
    <property type="entry name" value="PAS"/>
    <property type="match status" value="1"/>
</dbReference>
<feature type="domain" description="Response regulatory" evidence="2">
    <location>
        <begin position="8"/>
        <end position="125"/>
    </location>
</feature>
<dbReference type="SMART" id="SM00448">
    <property type="entry name" value="REC"/>
    <property type="match status" value="1"/>
</dbReference>
<sequence length="310" mass="35706">MRIKGNINVMLVEDNPGDAVIINEMFREIPQIQFNIFHAQRLSEGVDAISKNDFHIILLDLQLPDSQGTQTFNQIHKLVPEIPIIILTGLEDEDFAIDIVGEGAQDYLVKGQVDSKLLARCINYSIERKHIEHQLRESEEKYRLMVEKIHSGVFFVDSQNQLSYVNKQMAKMLGFTVTEMLNKDISQFTNPEGESCFKKHLQKIKKEHEYRKKLAKTYELEFLDKKGSSLWVLVSTNPLFKSNGDYLGAISIMTDISSRKGIEKSLMDAMIEKDRDFFMIMGNMVEAMKPLIHKTNMKTSTVDEFDDKFT</sequence>
<reference evidence="5 6" key="1">
    <citation type="journal article" date="2012" name="J. Bacteriol.">
        <title>Draft genome sequence of Methanobacterium formicicum DSM 3637, an archaebacterium isolated from the methane producer amoeba Pelomyxa palustris.</title>
        <authorList>
            <person name="Gutierrez G."/>
        </authorList>
    </citation>
    <scope>NUCLEOTIDE SEQUENCE [LARGE SCALE GENOMIC DNA]</scope>
    <source>
        <strain evidence="6">DSM 3637 / PP1</strain>
    </source>
</reference>
<dbReference type="RefSeq" id="WP_004029801.1">
    <property type="nucleotide sequence ID" value="NZ_AMPO01000002.1"/>
</dbReference>
<evidence type="ECO:0000259" key="3">
    <source>
        <dbReference type="PROSITE" id="PS50112"/>
    </source>
</evidence>
<dbReference type="SUPFAM" id="SSF52172">
    <property type="entry name" value="CheY-like"/>
    <property type="match status" value="1"/>
</dbReference>
<dbReference type="PROSITE" id="PS50113">
    <property type="entry name" value="PAC"/>
    <property type="match status" value="1"/>
</dbReference>
<keyword evidence="1" id="KW-0597">Phosphoprotein</keyword>
<feature type="modified residue" description="4-aspartylphosphate" evidence="1">
    <location>
        <position position="60"/>
    </location>
</feature>
<name>K2RDK6_METFP</name>
<dbReference type="InterPro" id="IPR011006">
    <property type="entry name" value="CheY-like_superfamily"/>
</dbReference>
<evidence type="ECO:0000259" key="4">
    <source>
        <dbReference type="PROSITE" id="PS50113"/>
    </source>
</evidence>
<dbReference type="PATRIC" id="fig|1204725.3.peg.607"/>
<dbReference type="InterPro" id="IPR051271">
    <property type="entry name" value="2C-system_Tx_regulators"/>
</dbReference>
<dbReference type="GO" id="GO:0000156">
    <property type="term" value="F:phosphorelay response regulator activity"/>
    <property type="evidence" value="ECO:0007669"/>
    <property type="project" value="TreeGrafter"/>
</dbReference>
<dbReference type="InterPro" id="IPR001789">
    <property type="entry name" value="Sig_transdc_resp-reg_receiver"/>
</dbReference>
<dbReference type="SUPFAM" id="SSF55785">
    <property type="entry name" value="PYP-like sensor domain (PAS domain)"/>
    <property type="match status" value="1"/>
</dbReference>
<dbReference type="PANTHER" id="PTHR45526">
    <property type="entry name" value="TRANSCRIPTIONAL REGULATORY PROTEIN DPIA"/>
    <property type="match status" value="1"/>
</dbReference>
<organism evidence="5 6">
    <name type="scientific">Methanobacterium formicicum (strain DSM 3637 / PP1)</name>
    <dbReference type="NCBI Taxonomy" id="1204725"/>
    <lineage>
        <taxon>Archaea</taxon>
        <taxon>Methanobacteriati</taxon>
        <taxon>Methanobacteriota</taxon>
        <taxon>Methanomada group</taxon>
        <taxon>Methanobacteria</taxon>
        <taxon>Methanobacteriales</taxon>
        <taxon>Methanobacteriaceae</taxon>
        <taxon>Methanobacterium</taxon>
    </lineage>
</organism>
<comment type="caution">
    <text evidence="5">The sequence shown here is derived from an EMBL/GenBank/DDBJ whole genome shotgun (WGS) entry which is preliminary data.</text>
</comment>
<dbReference type="InterPro" id="IPR000014">
    <property type="entry name" value="PAS"/>
</dbReference>
<gene>
    <name evidence="5" type="ORF">A994_03013</name>
</gene>
<evidence type="ECO:0000313" key="5">
    <source>
        <dbReference type="EMBL" id="EKF86419.1"/>
    </source>
</evidence>
<dbReference type="EMBL" id="AMPO01000002">
    <property type="protein sequence ID" value="EKF86419.1"/>
    <property type="molecule type" value="Genomic_DNA"/>
</dbReference>
<protein>
    <submittedName>
        <fullName evidence="5">PAS/PAC sensor protein</fullName>
    </submittedName>
</protein>
<evidence type="ECO:0000259" key="2">
    <source>
        <dbReference type="PROSITE" id="PS50110"/>
    </source>
</evidence>
<keyword evidence="6" id="KW-1185">Reference proteome</keyword>
<dbReference type="CDD" id="cd00156">
    <property type="entry name" value="REC"/>
    <property type="match status" value="1"/>
</dbReference>
<dbReference type="PANTHER" id="PTHR45526:SF1">
    <property type="entry name" value="TRANSCRIPTIONAL REGULATORY PROTEIN DCUR-RELATED"/>
    <property type="match status" value="1"/>
</dbReference>
<dbReference type="Gene3D" id="3.30.450.20">
    <property type="entry name" value="PAS domain"/>
    <property type="match status" value="1"/>
</dbReference>
<proteinExistence type="predicted"/>
<dbReference type="InterPro" id="IPR000700">
    <property type="entry name" value="PAS-assoc_C"/>
</dbReference>